<name>A0A6A6Q3Q4_9PEZI</name>
<dbReference type="EMBL" id="MU001632">
    <property type="protein sequence ID" value="KAF2486586.1"/>
    <property type="molecule type" value="Genomic_DNA"/>
</dbReference>
<dbReference type="PROSITE" id="PS51384">
    <property type="entry name" value="FAD_FR"/>
    <property type="match status" value="1"/>
</dbReference>
<evidence type="ECO:0000256" key="2">
    <source>
        <dbReference type="ARBA" id="ARBA00023027"/>
    </source>
</evidence>
<feature type="domain" description="FAD-binding FR-type" evidence="3">
    <location>
        <begin position="21"/>
        <end position="133"/>
    </location>
</feature>
<evidence type="ECO:0000259" key="3">
    <source>
        <dbReference type="PROSITE" id="PS51384"/>
    </source>
</evidence>
<dbReference type="SUPFAM" id="SSF52343">
    <property type="entry name" value="Ferredoxin reductase-like, C-terminal NADP-linked domain"/>
    <property type="match status" value="1"/>
</dbReference>
<dbReference type="CDD" id="cd00322">
    <property type="entry name" value="FNR_like"/>
    <property type="match status" value="1"/>
</dbReference>
<sequence>MATVRSSLPHEDRTAAEPRENRIESVILSQIRQINDDIRLLRLSAVDPNHSIAFSPGQWLDTYIPGIPKAGGFTITSTPREARPSTHSAPYLELAIQKSRNPPAQWLWQPEQDILGSRLAVRVGGSFIWPPPQLETSRINRLVLIAGGVGIKILFLPRLMDLVAAAESVDVTLNLFLTGSGDAGRIEHGKLPNHTFAGRVQHADLLSALDGYSRQHHDPNTHRAGTVCYVCGPPQMTDDFVEFLSQQRGIRREHVLCEKWW</sequence>
<dbReference type="GO" id="GO:0016491">
    <property type="term" value="F:oxidoreductase activity"/>
    <property type="evidence" value="ECO:0007669"/>
    <property type="project" value="UniProtKB-KW"/>
</dbReference>
<evidence type="ECO:0000313" key="4">
    <source>
        <dbReference type="EMBL" id="KAF2486586.1"/>
    </source>
</evidence>
<dbReference type="OrthoDB" id="436496at2759"/>
<dbReference type="Gene3D" id="2.40.30.10">
    <property type="entry name" value="Translation factors"/>
    <property type="match status" value="1"/>
</dbReference>
<keyword evidence="2" id="KW-0520">NAD</keyword>
<dbReference type="GO" id="GO:0005739">
    <property type="term" value="C:mitochondrion"/>
    <property type="evidence" value="ECO:0007669"/>
    <property type="project" value="TreeGrafter"/>
</dbReference>
<gene>
    <name evidence="4" type="ORF">BDY17DRAFT_315326</name>
</gene>
<evidence type="ECO:0000313" key="5">
    <source>
        <dbReference type="Proteomes" id="UP000799767"/>
    </source>
</evidence>
<dbReference type="Proteomes" id="UP000799767">
    <property type="component" value="Unassembled WGS sequence"/>
</dbReference>
<dbReference type="PANTHER" id="PTHR46505">
    <property type="entry name" value="OXIDOREDUCTASE NAD-BINDING DOMAIN-CONTAINING PROTEIN 1"/>
    <property type="match status" value="1"/>
</dbReference>
<dbReference type="SUPFAM" id="SSF63380">
    <property type="entry name" value="Riboflavin synthase domain-like"/>
    <property type="match status" value="1"/>
</dbReference>
<proteinExistence type="predicted"/>
<dbReference type="AlphaFoldDB" id="A0A6A6Q3Q4"/>
<dbReference type="InterPro" id="IPR017927">
    <property type="entry name" value="FAD-bd_FR_type"/>
</dbReference>
<dbReference type="InterPro" id="IPR017938">
    <property type="entry name" value="Riboflavin_synthase-like_b-brl"/>
</dbReference>
<protein>
    <recommendedName>
        <fullName evidence="3">FAD-binding FR-type domain-containing protein</fullName>
    </recommendedName>
</protein>
<evidence type="ECO:0000256" key="1">
    <source>
        <dbReference type="ARBA" id="ARBA00023002"/>
    </source>
</evidence>
<accession>A0A6A6Q3Q4</accession>
<dbReference type="InterPro" id="IPR052128">
    <property type="entry name" value="Oxidoreductase_NAD-binding"/>
</dbReference>
<keyword evidence="5" id="KW-1185">Reference proteome</keyword>
<dbReference type="RefSeq" id="XP_033593155.1">
    <property type="nucleotide sequence ID" value="XM_033735901.1"/>
</dbReference>
<keyword evidence="1" id="KW-0560">Oxidoreductase</keyword>
<organism evidence="4 5">
    <name type="scientific">Neohortaea acidophila</name>
    <dbReference type="NCBI Taxonomy" id="245834"/>
    <lineage>
        <taxon>Eukaryota</taxon>
        <taxon>Fungi</taxon>
        <taxon>Dikarya</taxon>
        <taxon>Ascomycota</taxon>
        <taxon>Pezizomycotina</taxon>
        <taxon>Dothideomycetes</taxon>
        <taxon>Dothideomycetidae</taxon>
        <taxon>Mycosphaerellales</taxon>
        <taxon>Teratosphaeriaceae</taxon>
        <taxon>Neohortaea</taxon>
    </lineage>
</organism>
<reference evidence="4" key="1">
    <citation type="journal article" date="2020" name="Stud. Mycol.">
        <title>101 Dothideomycetes genomes: a test case for predicting lifestyles and emergence of pathogens.</title>
        <authorList>
            <person name="Haridas S."/>
            <person name="Albert R."/>
            <person name="Binder M."/>
            <person name="Bloem J."/>
            <person name="Labutti K."/>
            <person name="Salamov A."/>
            <person name="Andreopoulos B."/>
            <person name="Baker S."/>
            <person name="Barry K."/>
            <person name="Bills G."/>
            <person name="Bluhm B."/>
            <person name="Cannon C."/>
            <person name="Castanera R."/>
            <person name="Culley D."/>
            <person name="Daum C."/>
            <person name="Ezra D."/>
            <person name="Gonzalez J."/>
            <person name="Henrissat B."/>
            <person name="Kuo A."/>
            <person name="Liang C."/>
            <person name="Lipzen A."/>
            <person name="Lutzoni F."/>
            <person name="Magnuson J."/>
            <person name="Mondo S."/>
            <person name="Nolan M."/>
            <person name="Ohm R."/>
            <person name="Pangilinan J."/>
            <person name="Park H.-J."/>
            <person name="Ramirez L."/>
            <person name="Alfaro M."/>
            <person name="Sun H."/>
            <person name="Tritt A."/>
            <person name="Yoshinaga Y."/>
            <person name="Zwiers L.-H."/>
            <person name="Turgeon B."/>
            <person name="Goodwin S."/>
            <person name="Spatafora J."/>
            <person name="Crous P."/>
            <person name="Grigoriev I."/>
        </authorList>
    </citation>
    <scope>NUCLEOTIDE SEQUENCE</scope>
    <source>
        <strain evidence="4">CBS 113389</strain>
    </source>
</reference>
<dbReference type="InterPro" id="IPR039261">
    <property type="entry name" value="FNR_nucleotide-bd"/>
</dbReference>
<dbReference type="PANTHER" id="PTHR46505:SF1">
    <property type="entry name" value="OXIDOREDUCTASE NAD-BINDING DOMAIN-CONTAINING PROTEIN 1"/>
    <property type="match status" value="1"/>
</dbReference>
<dbReference type="Gene3D" id="3.40.50.80">
    <property type="entry name" value="Nucleotide-binding domain of ferredoxin-NADP reductase (FNR) module"/>
    <property type="match status" value="1"/>
</dbReference>
<dbReference type="GeneID" id="54476903"/>